<organism evidence="3">
    <name type="scientific">hydrothermal vent metagenome</name>
    <dbReference type="NCBI Taxonomy" id="652676"/>
    <lineage>
        <taxon>unclassified sequences</taxon>
        <taxon>metagenomes</taxon>
        <taxon>ecological metagenomes</taxon>
    </lineage>
</organism>
<evidence type="ECO:0000259" key="1">
    <source>
        <dbReference type="Pfam" id="PF00534"/>
    </source>
</evidence>
<dbReference type="Pfam" id="PF00534">
    <property type="entry name" value="Glycos_transf_1"/>
    <property type="match status" value="1"/>
</dbReference>
<dbReference type="Pfam" id="PF13439">
    <property type="entry name" value="Glyco_transf_4"/>
    <property type="match status" value="1"/>
</dbReference>
<feature type="domain" description="Glycosyl transferase family 1" evidence="1">
    <location>
        <begin position="189"/>
        <end position="335"/>
    </location>
</feature>
<gene>
    <name evidence="3" type="ORF">MNBD_GAMMA02-918</name>
</gene>
<dbReference type="InterPro" id="IPR050194">
    <property type="entry name" value="Glycosyltransferase_grp1"/>
</dbReference>
<dbReference type="GO" id="GO:0016757">
    <property type="term" value="F:glycosyltransferase activity"/>
    <property type="evidence" value="ECO:0007669"/>
    <property type="project" value="InterPro"/>
</dbReference>
<name>A0A3B0W671_9ZZZZ</name>
<dbReference type="SUPFAM" id="SSF53756">
    <property type="entry name" value="UDP-Glycosyltransferase/glycogen phosphorylase"/>
    <property type="match status" value="1"/>
</dbReference>
<accession>A0A3B0W671</accession>
<sequence length="373" mass="42865">MENYLRDLAQAQALQGHEVTAWVHNHDWQKLISKTTTSLDGDVKLVRQKSLKPLLFTPVMLDFGNQLKQILNQQTPDVIHLHWPNPSLFKLLLHKSARNIPWVISWHSDMVTTHSSKLMKLIYWFIKPLESILIKRASSLLVSTQSYANHSKQLSKHVKKTTVIPLGMATTEIADLDINPSSAIFQQVEKNWPAKHFRLFHLGRLTFYKNQRFLIDAMQSLPDAHLLIAGEGQLQQKLEGQIKQLSLTDRVTLLGGIDWPQVHALFASCEVFCMASHDRAESFGVVLLEAMYHDKIILVPDTAGSGMQWLAVNYNKGFVYQANDRDDFVAKVQFIRQNFTDIITKPKQFNYQIQHIAEYIQQHYMTILTGDEQ</sequence>
<evidence type="ECO:0000259" key="2">
    <source>
        <dbReference type="Pfam" id="PF13439"/>
    </source>
</evidence>
<dbReference type="PANTHER" id="PTHR45947:SF3">
    <property type="entry name" value="SULFOQUINOVOSYL TRANSFERASE SQD2"/>
    <property type="match status" value="1"/>
</dbReference>
<evidence type="ECO:0008006" key="4">
    <source>
        <dbReference type="Google" id="ProtNLM"/>
    </source>
</evidence>
<evidence type="ECO:0000313" key="3">
    <source>
        <dbReference type="EMBL" id="VAW47920.1"/>
    </source>
</evidence>
<dbReference type="Gene3D" id="3.40.50.2000">
    <property type="entry name" value="Glycogen Phosphorylase B"/>
    <property type="match status" value="2"/>
</dbReference>
<feature type="domain" description="Glycosyltransferase subfamily 4-like N-terminal" evidence="2">
    <location>
        <begin position="1"/>
        <end position="170"/>
    </location>
</feature>
<protein>
    <recommendedName>
        <fullName evidence="4">Glycosyltransferase</fullName>
    </recommendedName>
</protein>
<dbReference type="EMBL" id="UOFA01000376">
    <property type="protein sequence ID" value="VAW47920.1"/>
    <property type="molecule type" value="Genomic_DNA"/>
</dbReference>
<dbReference type="AlphaFoldDB" id="A0A3B0W671"/>
<dbReference type="PANTHER" id="PTHR45947">
    <property type="entry name" value="SULFOQUINOVOSYL TRANSFERASE SQD2"/>
    <property type="match status" value="1"/>
</dbReference>
<reference evidence="3" key="1">
    <citation type="submission" date="2018-06" db="EMBL/GenBank/DDBJ databases">
        <authorList>
            <person name="Zhirakovskaya E."/>
        </authorList>
    </citation>
    <scope>NUCLEOTIDE SEQUENCE</scope>
</reference>
<dbReference type="InterPro" id="IPR001296">
    <property type="entry name" value="Glyco_trans_1"/>
</dbReference>
<proteinExistence type="predicted"/>
<dbReference type="InterPro" id="IPR028098">
    <property type="entry name" value="Glyco_trans_4-like_N"/>
</dbReference>